<feature type="compositionally biased region" description="Basic and acidic residues" evidence="1">
    <location>
        <begin position="99"/>
        <end position="108"/>
    </location>
</feature>
<evidence type="ECO:0000256" key="2">
    <source>
        <dbReference type="SAM" id="SignalP"/>
    </source>
</evidence>
<protein>
    <submittedName>
        <fullName evidence="3">Uncharacterized protein</fullName>
    </submittedName>
</protein>
<accession>A0ABQ4RRN7</accession>
<feature type="compositionally biased region" description="Polar residues" evidence="1">
    <location>
        <begin position="29"/>
        <end position="51"/>
    </location>
</feature>
<feature type="signal peptide" evidence="2">
    <location>
        <begin position="1"/>
        <end position="16"/>
    </location>
</feature>
<feature type="chain" id="PRO_5046537137" evidence="2">
    <location>
        <begin position="17"/>
        <end position="292"/>
    </location>
</feature>
<sequence length="292" mass="30734">MAVLPKTWIASGAAFASGVALTVLLMSSQGKETPTDGTSSQRETVSKTTNADRPAPSGDVARRAWSDPSKPVSAATDAQGPKPPRSAPPLVFDAPAPDEGAKGSRGELSRLPPGVDGVPRSAKAPLVVEETASRSASATLGPVLEHRQAPADGSARIAPQGADRPQAKRVSPKRIMVTSRQSDGTNDRVRAGSARVPPYHNGLALEEASGPGEKRPHARLSGRSLERSFGGQPSQDGYRTASYPQRGYLTADLSRYPESPALTEGRRAEAAQRTDHRKAAAQTGVMRWLQEP</sequence>
<organism evidence="3 4">
    <name type="scientific">Methylobacterium iners</name>
    <dbReference type="NCBI Taxonomy" id="418707"/>
    <lineage>
        <taxon>Bacteria</taxon>
        <taxon>Pseudomonadati</taxon>
        <taxon>Pseudomonadota</taxon>
        <taxon>Alphaproteobacteria</taxon>
        <taxon>Hyphomicrobiales</taxon>
        <taxon>Methylobacteriaceae</taxon>
        <taxon>Methylobacterium</taxon>
    </lineage>
</organism>
<keyword evidence="2" id="KW-0732">Signal</keyword>
<gene>
    <name evidence="3" type="ORF">OCOJLMKI_0635</name>
</gene>
<name>A0ABQ4RRN7_9HYPH</name>
<feature type="compositionally biased region" description="Basic and acidic residues" evidence="1">
    <location>
        <begin position="264"/>
        <end position="278"/>
    </location>
</feature>
<reference evidence="3" key="1">
    <citation type="journal article" date="2021" name="Front. Microbiol.">
        <title>Comprehensive Comparative Genomics and Phenotyping of Methylobacterium Species.</title>
        <authorList>
            <person name="Alessa O."/>
            <person name="Ogura Y."/>
            <person name="Fujitani Y."/>
            <person name="Takami H."/>
            <person name="Hayashi T."/>
            <person name="Sahin N."/>
            <person name="Tani A."/>
        </authorList>
    </citation>
    <scope>NUCLEOTIDE SEQUENCE</scope>
    <source>
        <strain evidence="3">DSM 19015</strain>
    </source>
</reference>
<comment type="caution">
    <text evidence="3">The sequence shown here is derived from an EMBL/GenBank/DDBJ whole genome shotgun (WGS) entry which is preliminary data.</text>
</comment>
<dbReference type="Proteomes" id="UP001055125">
    <property type="component" value="Unassembled WGS sequence"/>
</dbReference>
<proteinExistence type="predicted"/>
<evidence type="ECO:0000313" key="3">
    <source>
        <dbReference type="EMBL" id="GJD93441.1"/>
    </source>
</evidence>
<evidence type="ECO:0000313" key="4">
    <source>
        <dbReference type="Proteomes" id="UP001055125"/>
    </source>
</evidence>
<feature type="region of interest" description="Disordered" evidence="1">
    <location>
        <begin position="29"/>
        <end position="292"/>
    </location>
</feature>
<evidence type="ECO:0000256" key="1">
    <source>
        <dbReference type="SAM" id="MobiDB-lite"/>
    </source>
</evidence>
<reference evidence="3" key="2">
    <citation type="submission" date="2021-08" db="EMBL/GenBank/DDBJ databases">
        <authorList>
            <person name="Tani A."/>
            <person name="Ola A."/>
            <person name="Ogura Y."/>
            <person name="Katsura K."/>
            <person name="Hayashi T."/>
        </authorList>
    </citation>
    <scope>NUCLEOTIDE SEQUENCE</scope>
    <source>
        <strain evidence="3">DSM 19015</strain>
    </source>
</reference>
<keyword evidence="4" id="KW-1185">Reference proteome</keyword>
<dbReference type="EMBL" id="BPQP01000008">
    <property type="protein sequence ID" value="GJD93441.1"/>
    <property type="molecule type" value="Genomic_DNA"/>
</dbReference>